<evidence type="ECO:0000256" key="1">
    <source>
        <dbReference type="SAM" id="MobiDB-lite"/>
    </source>
</evidence>
<feature type="compositionally biased region" description="Basic and acidic residues" evidence="1">
    <location>
        <begin position="83"/>
        <end position="100"/>
    </location>
</feature>
<organism evidence="2 3">
    <name type="scientific">Steinernema carpocapsae</name>
    <name type="common">Entomopathogenic nematode</name>
    <dbReference type="NCBI Taxonomy" id="34508"/>
    <lineage>
        <taxon>Eukaryota</taxon>
        <taxon>Metazoa</taxon>
        <taxon>Ecdysozoa</taxon>
        <taxon>Nematoda</taxon>
        <taxon>Chromadorea</taxon>
        <taxon>Rhabditida</taxon>
        <taxon>Tylenchina</taxon>
        <taxon>Panagrolaimomorpha</taxon>
        <taxon>Strongyloidoidea</taxon>
        <taxon>Steinernematidae</taxon>
        <taxon>Steinernema</taxon>
    </lineage>
</organism>
<sequence length="110" mass="12501">MCLALPSFYHLDFFAPQAVDSNGHDNDRQNQSGIVIDQVNQTCKLTLRLQTRSAWSLGRILQIQGIHGVRSYSQCTPTFPSKSEWRLRSETKEDEVRTSQDKSQTAKMNG</sequence>
<proteinExistence type="predicted"/>
<protein>
    <submittedName>
        <fullName evidence="2">Uncharacterized protein</fullName>
    </submittedName>
</protein>
<gene>
    <name evidence="2" type="ORF">L596_001071</name>
</gene>
<name>A0A4U8UKD8_STECR</name>
<comment type="caution">
    <text evidence="2">The sequence shown here is derived from an EMBL/GenBank/DDBJ whole genome shotgun (WGS) entry which is preliminary data.</text>
</comment>
<feature type="compositionally biased region" description="Polar residues" evidence="1">
    <location>
        <begin position="101"/>
        <end position="110"/>
    </location>
</feature>
<reference evidence="2 3" key="1">
    <citation type="journal article" date="2015" name="Genome Biol.">
        <title>Comparative genomics of Steinernema reveals deeply conserved gene regulatory networks.</title>
        <authorList>
            <person name="Dillman A.R."/>
            <person name="Macchietto M."/>
            <person name="Porter C.F."/>
            <person name="Rogers A."/>
            <person name="Williams B."/>
            <person name="Antoshechkin I."/>
            <person name="Lee M.M."/>
            <person name="Goodwin Z."/>
            <person name="Lu X."/>
            <person name="Lewis E.E."/>
            <person name="Goodrich-Blair H."/>
            <person name="Stock S.P."/>
            <person name="Adams B.J."/>
            <person name="Sternberg P.W."/>
            <person name="Mortazavi A."/>
        </authorList>
    </citation>
    <scope>NUCLEOTIDE SEQUENCE [LARGE SCALE GENOMIC DNA]</scope>
    <source>
        <strain evidence="2 3">ALL</strain>
    </source>
</reference>
<keyword evidence="3" id="KW-1185">Reference proteome</keyword>
<reference evidence="2 3" key="2">
    <citation type="journal article" date="2019" name="G3 (Bethesda)">
        <title>Hybrid Assembly of the Genome of the Entomopathogenic Nematode Steinernema carpocapsae Identifies the X-Chromosome.</title>
        <authorList>
            <person name="Serra L."/>
            <person name="Macchietto M."/>
            <person name="Macias-Munoz A."/>
            <person name="McGill C.J."/>
            <person name="Rodriguez I.M."/>
            <person name="Rodriguez B."/>
            <person name="Murad R."/>
            <person name="Mortazavi A."/>
        </authorList>
    </citation>
    <scope>NUCLEOTIDE SEQUENCE [LARGE SCALE GENOMIC DNA]</scope>
    <source>
        <strain evidence="2 3">ALL</strain>
    </source>
</reference>
<accession>A0A4U8UKD8</accession>
<feature type="region of interest" description="Disordered" evidence="1">
    <location>
        <begin position="77"/>
        <end position="110"/>
    </location>
</feature>
<dbReference type="EMBL" id="AZBU02000001">
    <property type="protein sequence ID" value="TMS33312.1"/>
    <property type="molecule type" value="Genomic_DNA"/>
</dbReference>
<evidence type="ECO:0000313" key="3">
    <source>
        <dbReference type="Proteomes" id="UP000298663"/>
    </source>
</evidence>
<dbReference type="AlphaFoldDB" id="A0A4U8UKD8"/>
<dbReference type="Proteomes" id="UP000298663">
    <property type="component" value="Unassembled WGS sequence"/>
</dbReference>
<evidence type="ECO:0000313" key="2">
    <source>
        <dbReference type="EMBL" id="TMS33312.1"/>
    </source>
</evidence>